<evidence type="ECO:0000313" key="11">
    <source>
        <dbReference type="Proteomes" id="UP000179807"/>
    </source>
</evidence>
<evidence type="ECO:0000256" key="1">
    <source>
        <dbReference type="ARBA" id="ARBA00001936"/>
    </source>
</evidence>
<evidence type="ECO:0000313" key="10">
    <source>
        <dbReference type="EMBL" id="OHS99220.1"/>
    </source>
</evidence>
<comment type="catalytic activity">
    <reaction evidence="6">
        <text>O-phospho-L-seryl-[protein] + H2O = L-seryl-[protein] + phosphate</text>
        <dbReference type="Rhea" id="RHEA:20629"/>
        <dbReference type="Rhea" id="RHEA-COMP:9863"/>
        <dbReference type="Rhea" id="RHEA-COMP:11604"/>
        <dbReference type="ChEBI" id="CHEBI:15377"/>
        <dbReference type="ChEBI" id="CHEBI:29999"/>
        <dbReference type="ChEBI" id="CHEBI:43474"/>
        <dbReference type="ChEBI" id="CHEBI:83421"/>
        <dbReference type="EC" id="3.1.3.16"/>
    </reaction>
</comment>
<evidence type="ECO:0000256" key="8">
    <source>
        <dbReference type="RuleBase" id="RU004273"/>
    </source>
</evidence>
<evidence type="ECO:0000256" key="6">
    <source>
        <dbReference type="ARBA" id="ARBA00047761"/>
    </source>
</evidence>
<dbReference type="GO" id="GO:0005737">
    <property type="term" value="C:cytoplasm"/>
    <property type="evidence" value="ECO:0007669"/>
    <property type="project" value="TreeGrafter"/>
</dbReference>
<keyword evidence="5" id="KW-0464">Manganese</keyword>
<reference evidence="10" key="1">
    <citation type="submission" date="2016-10" db="EMBL/GenBank/DDBJ databases">
        <authorList>
            <person name="Benchimol M."/>
            <person name="Almeida L.G."/>
            <person name="Vasconcelos A.T."/>
            <person name="Perreira-Neves A."/>
            <person name="Rosa I.A."/>
            <person name="Tasca T."/>
            <person name="Bogo M.R."/>
            <person name="de Souza W."/>
        </authorList>
    </citation>
    <scope>NUCLEOTIDE SEQUENCE [LARGE SCALE GENOMIC DNA]</scope>
    <source>
        <strain evidence="10">K</strain>
    </source>
</reference>
<comment type="caution">
    <text evidence="10">The sequence shown here is derived from an EMBL/GenBank/DDBJ whole genome shotgun (WGS) entry which is preliminary data.</text>
</comment>
<dbReference type="GO" id="GO:0005634">
    <property type="term" value="C:nucleus"/>
    <property type="evidence" value="ECO:0007669"/>
    <property type="project" value="TreeGrafter"/>
</dbReference>
<dbReference type="GeneID" id="94829000"/>
<evidence type="ECO:0000256" key="2">
    <source>
        <dbReference type="ARBA" id="ARBA00022723"/>
    </source>
</evidence>
<dbReference type="PANTHER" id="PTHR11668">
    <property type="entry name" value="SERINE/THREONINE PROTEIN PHOSPHATASE"/>
    <property type="match status" value="1"/>
</dbReference>
<dbReference type="AlphaFoldDB" id="A0A1J4JPM8"/>
<dbReference type="SMART" id="SM00156">
    <property type="entry name" value="PP2Ac"/>
    <property type="match status" value="1"/>
</dbReference>
<keyword evidence="4" id="KW-0904">Protein phosphatase</keyword>
<dbReference type="EC" id="3.1.3.16" evidence="8"/>
<feature type="domain" description="Serine/threonine specific protein phosphatases" evidence="9">
    <location>
        <begin position="135"/>
        <end position="140"/>
    </location>
</feature>
<keyword evidence="11" id="KW-1185">Reference proteome</keyword>
<dbReference type="Gene3D" id="3.60.21.10">
    <property type="match status" value="1"/>
</dbReference>
<protein>
    <recommendedName>
        <fullName evidence="8">Serine/threonine-protein phosphatase</fullName>
        <ecNumber evidence="8">3.1.3.16</ecNumber>
    </recommendedName>
</protein>
<organism evidence="10 11">
    <name type="scientific">Tritrichomonas foetus</name>
    <dbReference type="NCBI Taxonomy" id="1144522"/>
    <lineage>
        <taxon>Eukaryota</taxon>
        <taxon>Metamonada</taxon>
        <taxon>Parabasalia</taxon>
        <taxon>Tritrichomonadida</taxon>
        <taxon>Tritrichomonadidae</taxon>
        <taxon>Tritrichomonas</taxon>
    </lineage>
</organism>
<dbReference type="GO" id="GO:0046872">
    <property type="term" value="F:metal ion binding"/>
    <property type="evidence" value="ECO:0007669"/>
    <property type="project" value="UniProtKB-KW"/>
</dbReference>
<dbReference type="EMBL" id="MLAK01001015">
    <property type="protein sequence ID" value="OHS99220.1"/>
    <property type="molecule type" value="Genomic_DNA"/>
</dbReference>
<dbReference type="RefSeq" id="XP_068352357.1">
    <property type="nucleotide sequence ID" value="XM_068494296.1"/>
</dbReference>
<comment type="catalytic activity">
    <reaction evidence="7 8">
        <text>O-phospho-L-threonyl-[protein] + H2O = L-threonyl-[protein] + phosphate</text>
        <dbReference type="Rhea" id="RHEA:47004"/>
        <dbReference type="Rhea" id="RHEA-COMP:11060"/>
        <dbReference type="Rhea" id="RHEA-COMP:11605"/>
        <dbReference type="ChEBI" id="CHEBI:15377"/>
        <dbReference type="ChEBI" id="CHEBI:30013"/>
        <dbReference type="ChEBI" id="CHEBI:43474"/>
        <dbReference type="ChEBI" id="CHEBI:61977"/>
        <dbReference type="EC" id="3.1.3.16"/>
    </reaction>
</comment>
<dbReference type="CDD" id="cd00144">
    <property type="entry name" value="MPP_PPP_family"/>
    <property type="match status" value="1"/>
</dbReference>
<dbReference type="GO" id="GO:0004722">
    <property type="term" value="F:protein serine/threonine phosphatase activity"/>
    <property type="evidence" value="ECO:0007669"/>
    <property type="project" value="UniProtKB-EC"/>
</dbReference>
<sequence length="400" mass="45292">MQNNQSHYDLKVECINIITNYQVMMSGDVLGCINGTDFLLNPYFRPSLLMELAKAVGEIFKSEPIVIRSNEPIIIIGDIHGHLFDLARIFINFGFPPSQRYLFLGDLVDRGEFSTECITFIYALKYLYPNHILIIRGNHEFSLTSASGGFSDEIETIYPNCRLFNYFIDSFQYMPLSVILYNKIICVHGGPCPELQKVSQLDAIERPIPDYENPLICGILWSDPSFNIPSYMPSRRGTGWLFGDQALADFLEANNLSVLIRGHECVSEGYEKCFDGQLITVFSASNYCGALHNKAAVLCVSGADKIEPVTMEPIGYMKRTSSKHVNPLKITMQELNNMKVPDVLRISSLIVGNVINPNKPLFQHLNVRKRLNQLTRRRTHSACISSQFFIVEPFFNSFDA</sequence>
<keyword evidence="3 8" id="KW-0378">Hydrolase</keyword>
<dbReference type="VEuPathDB" id="TrichDB:TRFO_08461"/>
<comment type="similarity">
    <text evidence="8">Belongs to the PPP phosphatase family.</text>
</comment>
<accession>A0A1J4JPM8</accession>
<evidence type="ECO:0000256" key="7">
    <source>
        <dbReference type="ARBA" id="ARBA00048336"/>
    </source>
</evidence>
<dbReference type="SUPFAM" id="SSF56300">
    <property type="entry name" value="Metallo-dependent phosphatases"/>
    <property type="match status" value="1"/>
</dbReference>
<gene>
    <name evidence="10" type="primary">TOPP9</name>
    <name evidence="10" type="ORF">TRFO_08461</name>
</gene>
<dbReference type="PROSITE" id="PS00125">
    <property type="entry name" value="SER_THR_PHOSPHATASE"/>
    <property type="match status" value="1"/>
</dbReference>
<dbReference type="InterPro" id="IPR029052">
    <property type="entry name" value="Metallo-depent_PP-like"/>
</dbReference>
<evidence type="ECO:0000256" key="5">
    <source>
        <dbReference type="ARBA" id="ARBA00023211"/>
    </source>
</evidence>
<dbReference type="PRINTS" id="PR00114">
    <property type="entry name" value="STPHPHTASE"/>
</dbReference>
<name>A0A1J4JPM8_9EUKA</name>
<dbReference type="PANTHER" id="PTHR11668:SF300">
    <property type="entry name" value="SERINE_THREONINE-PROTEIN PHOSPHATASE"/>
    <property type="match status" value="1"/>
</dbReference>
<evidence type="ECO:0000256" key="3">
    <source>
        <dbReference type="ARBA" id="ARBA00022801"/>
    </source>
</evidence>
<comment type="cofactor">
    <cofactor evidence="1">
        <name>Mn(2+)</name>
        <dbReference type="ChEBI" id="CHEBI:29035"/>
    </cofactor>
</comment>
<dbReference type="Proteomes" id="UP000179807">
    <property type="component" value="Unassembled WGS sequence"/>
</dbReference>
<dbReference type="Pfam" id="PF00149">
    <property type="entry name" value="Metallophos"/>
    <property type="match status" value="1"/>
</dbReference>
<dbReference type="InterPro" id="IPR006186">
    <property type="entry name" value="Ser/Thr-sp_prot-phosphatase"/>
</dbReference>
<evidence type="ECO:0000259" key="9">
    <source>
        <dbReference type="PROSITE" id="PS00125"/>
    </source>
</evidence>
<proteinExistence type="inferred from homology"/>
<keyword evidence="2" id="KW-0479">Metal-binding</keyword>
<dbReference type="InterPro" id="IPR004843">
    <property type="entry name" value="Calcineurin-like_PHP"/>
</dbReference>
<evidence type="ECO:0000256" key="4">
    <source>
        <dbReference type="ARBA" id="ARBA00022912"/>
    </source>
</evidence>
<dbReference type="InterPro" id="IPR050341">
    <property type="entry name" value="PP1_catalytic_subunit"/>
</dbReference>